<dbReference type="EMBL" id="JACGWJ010000030">
    <property type="protein sequence ID" value="KAL0300900.1"/>
    <property type="molecule type" value="Genomic_DNA"/>
</dbReference>
<feature type="repeat" description="PPR" evidence="3">
    <location>
        <begin position="242"/>
        <end position="276"/>
    </location>
</feature>
<sequence length="699" mass="77473">MAYSLSSSPSSSLSRETHLFCNSLSPSDLFQLRIHKNLNLPLKIHPVKSSLRISSRVSLQDLHANAVSQDSEIQDEKGVASSKSHVWVNPKSPRASKLRQKSYDFRYASLVKIAESLNACSPVEEDVSSVLNILGDSVVEQDAVIILNNMSNPETALVVLNYFQKRLRVSREAVLYNVTLKVFRKCKDLDGAESLFSCMLEKGVKPDNVTFSTIITCARQCSLPEKAVEWFEKMPSFGCEPDEVTCSVMVDAYGRVGNVDVALSLYDRARSEKWRLDAVTFSTLIRIYGSMGNFDGCLNLYEEMKALGVRPNASVYNSLLDGMGRAKRPWQAKNIYREMVSSGIEPTWGTYAALIRAYGRARYGEDALAVYREMKDKGLEVSVVLYNTLLSTCADVGFTDEALEIFQDMKSSGTCSPDSWTFASLITIYSCSGKVEEAEATLAEMLEAGFEPNIFVLTSLVQCYGKAGRTDDIVRTFDRLLELGITPDERFCGCLLNVLTQAPNEDIGKLTSCIEKANPKLGHVVKLLVHGENIEREIFRKEAGELFESIVGGVRKAYCNCLIDLCVNLNQLERACELLDLGLALEIYTDLMSRTPTQWSLHLKSLSLGAALTALHIWMNDLTKALENGEELPSLLGINTGHGKHKFSEKGLAGVFESHLKELNAPFHEAPDKVGWFLTTKVAATSWLESRRSNDVAAA</sequence>
<keyword evidence="2" id="KW-0677">Repeat</keyword>
<dbReference type="GO" id="GO:0003729">
    <property type="term" value="F:mRNA binding"/>
    <property type="evidence" value="ECO:0007669"/>
    <property type="project" value="TreeGrafter"/>
</dbReference>
<feature type="repeat" description="PPR" evidence="3">
    <location>
        <begin position="277"/>
        <end position="311"/>
    </location>
</feature>
<comment type="caution">
    <text evidence="5">The sequence shown here is derived from an EMBL/GenBank/DDBJ whole genome shotgun (WGS) entry which is preliminary data.</text>
</comment>
<dbReference type="Pfam" id="PF01535">
    <property type="entry name" value="PPR"/>
    <property type="match status" value="2"/>
</dbReference>
<dbReference type="PANTHER" id="PTHR47447">
    <property type="entry name" value="OS03G0856100 PROTEIN"/>
    <property type="match status" value="1"/>
</dbReference>
<dbReference type="Pfam" id="PF17177">
    <property type="entry name" value="PPR_long"/>
    <property type="match status" value="1"/>
</dbReference>
<dbReference type="AlphaFoldDB" id="A0AAW2K2S8"/>
<name>A0AAW2K2S8_SESRA</name>
<evidence type="ECO:0000256" key="3">
    <source>
        <dbReference type="PROSITE-ProRule" id="PRU00708"/>
    </source>
</evidence>
<dbReference type="GO" id="GO:0045727">
    <property type="term" value="P:positive regulation of translation"/>
    <property type="evidence" value="ECO:0007669"/>
    <property type="project" value="TreeGrafter"/>
</dbReference>
<feature type="repeat" description="PPR" evidence="3">
    <location>
        <begin position="382"/>
        <end position="416"/>
    </location>
</feature>
<feature type="repeat" description="PPR" evidence="3">
    <location>
        <begin position="418"/>
        <end position="452"/>
    </location>
</feature>
<dbReference type="InterPro" id="IPR002625">
    <property type="entry name" value="Smr_dom"/>
</dbReference>
<organism evidence="5">
    <name type="scientific">Sesamum radiatum</name>
    <name type="common">Black benniseed</name>
    <dbReference type="NCBI Taxonomy" id="300843"/>
    <lineage>
        <taxon>Eukaryota</taxon>
        <taxon>Viridiplantae</taxon>
        <taxon>Streptophyta</taxon>
        <taxon>Embryophyta</taxon>
        <taxon>Tracheophyta</taxon>
        <taxon>Spermatophyta</taxon>
        <taxon>Magnoliopsida</taxon>
        <taxon>eudicotyledons</taxon>
        <taxon>Gunneridae</taxon>
        <taxon>Pentapetalae</taxon>
        <taxon>asterids</taxon>
        <taxon>lamiids</taxon>
        <taxon>Lamiales</taxon>
        <taxon>Pedaliaceae</taxon>
        <taxon>Sesamum</taxon>
    </lineage>
</organism>
<feature type="repeat" description="PPR" evidence="3">
    <location>
        <begin position="312"/>
        <end position="346"/>
    </location>
</feature>
<evidence type="ECO:0000259" key="4">
    <source>
        <dbReference type="PROSITE" id="PS50828"/>
    </source>
</evidence>
<evidence type="ECO:0000256" key="1">
    <source>
        <dbReference type="ARBA" id="ARBA00007626"/>
    </source>
</evidence>
<dbReference type="FunFam" id="1.25.40.10:FF:000509">
    <property type="entry name" value="Pentatricopeptide repeat-containing protein At4g16390, chloroplastic"/>
    <property type="match status" value="1"/>
</dbReference>
<reference evidence="5" key="1">
    <citation type="submission" date="2020-06" db="EMBL/GenBank/DDBJ databases">
        <authorList>
            <person name="Li T."/>
            <person name="Hu X."/>
            <person name="Zhang T."/>
            <person name="Song X."/>
            <person name="Zhang H."/>
            <person name="Dai N."/>
            <person name="Sheng W."/>
            <person name="Hou X."/>
            <person name="Wei L."/>
        </authorList>
    </citation>
    <scope>NUCLEOTIDE SEQUENCE</scope>
    <source>
        <strain evidence="5">G02</strain>
        <tissue evidence="5">Leaf</tissue>
    </source>
</reference>
<dbReference type="GO" id="GO:0009658">
    <property type="term" value="P:chloroplast organization"/>
    <property type="evidence" value="ECO:0007669"/>
    <property type="project" value="UniProtKB-ARBA"/>
</dbReference>
<reference evidence="5" key="2">
    <citation type="journal article" date="2024" name="Plant">
        <title>Genomic evolution and insights into agronomic trait innovations of Sesamum species.</title>
        <authorList>
            <person name="Miao H."/>
            <person name="Wang L."/>
            <person name="Qu L."/>
            <person name="Liu H."/>
            <person name="Sun Y."/>
            <person name="Le M."/>
            <person name="Wang Q."/>
            <person name="Wei S."/>
            <person name="Zheng Y."/>
            <person name="Lin W."/>
            <person name="Duan Y."/>
            <person name="Cao H."/>
            <person name="Xiong S."/>
            <person name="Wang X."/>
            <person name="Wei L."/>
            <person name="Li C."/>
            <person name="Ma Q."/>
            <person name="Ju M."/>
            <person name="Zhao R."/>
            <person name="Li G."/>
            <person name="Mu C."/>
            <person name="Tian Q."/>
            <person name="Mei H."/>
            <person name="Zhang T."/>
            <person name="Gao T."/>
            <person name="Zhang H."/>
        </authorList>
    </citation>
    <scope>NUCLEOTIDE SEQUENCE</scope>
    <source>
        <strain evidence="5">G02</strain>
    </source>
</reference>
<feature type="repeat" description="PPR" evidence="3">
    <location>
        <begin position="347"/>
        <end position="381"/>
    </location>
</feature>
<dbReference type="PROSITE" id="PS51375">
    <property type="entry name" value="PPR"/>
    <property type="match status" value="9"/>
</dbReference>
<dbReference type="GO" id="GO:0009570">
    <property type="term" value="C:chloroplast stroma"/>
    <property type="evidence" value="ECO:0007669"/>
    <property type="project" value="TreeGrafter"/>
</dbReference>
<dbReference type="PROSITE" id="PS50828">
    <property type="entry name" value="SMR"/>
    <property type="match status" value="1"/>
</dbReference>
<evidence type="ECO:0000256" key="2">
    <source>
        <dbReference type="ARBA" id="ARBA00022737"/>
    </source>
</evidence>
<evidence type="ECO:0000313" key="5">
    <source>
        <dbReference type="EMBL" id="KAL0300900.1"/>
    </source>
</evidence>
<dbReference type="SUPFAM" id="SSF48452">
    <property type="entry name" value="TPR-like"/>
    <property type="match status" value="1"/>
</dbReference>
<dbReference type="InterPro" id="IPR002885">
    <property type="entry name" value="PPR_rpt"/>
</dbReference>
<gene>
    <name evidence="5" type="ORF">Sradi_6366800</name>
</gene>
<dbReference type="Pfam" id="PF13041">
    <property type="entry name" value="PPR_2"/>
    <property type="match status" value="1"/>
</dbReference>
<comment type="similarity">
    <text evidence="1">Belongs to the PPR family. P subfamily.</text>
</comment>
<protein>
    <submittedName>
        <fullName evidence="5">Pentatricopeptide repeat-containing protein, chloroplastic</fullName>
    </submittedName>
</protein>
<dbReference type="GO" id="GO:0042134">
    <property type="term" value="F:rRNA primary transcript binding"/>
    <property type="evidence" value="ECO:0007669"/>
    <property type="project" value="TreeGrafter"/>
</dbReference>
<accession>A0AAW2K2S8</accession>
<dbReference type="PANTHER" id="PTHR47447:SF12">
    <property type="entry name" value="PENTATRICOPEPTIDE REPEAT-CONTAINING PROTEIN ATP4 HOMOLOG, CHLOROPLASTIC"/>
    <property type="match status" value="1"/>
</dbReference>
<feature type="domain" description="Smr" evidence="4">
    <location>
        <begin position="601"/>
        <end position="685"/>
    </location>
</feature>
<proteinExistence type="inferred from homology"/>
<dbReference type="FunFam" id="1.25.40.10:FF:000423">
    <property type="entry name" value="Pentatricopeptide repeat-containing protein, chloroplastic"/>
    <property type="match status" value="1"/>
</dbReference>
<dbReference type="SMART" id="SM00463">
    <property type="entry name" value="SMR"/>
    <property type="match status" value="1"/>
</dbReference>
<dbReference type="InterPro" id="IPR033443">
    <property type="entry name" value="PROP1-like_PPR_dom"/>
</dbReference>
<feature type="repeat" description="PPR" evidence="3">
    <location>
        <begin position="172"/>
        <end position="206"/>
    </location>
</feature>
<feature type="repeat" description="PPR" evidence="3">
    <location>
        <begin position="207"/>
        <end position="241"/>
    </location>
</feature>
<feature type="repeat" description="PPR" evidence="3">
    <location>
        <begin position="453"/>
        <end position="487"/>
    </location>
</feature>
<dbReference type="NCBIfam" id="TIGR00756">
    <property type="entry name" value="PPR"/>
    <property type="match status" value="8"/>
</dbReference>
<dbReference type="InterPro" id="IPR011990">
    <property type="entry name" value="TPR-like_helical_dom_sf"/>
</dbReference>
<dbReference type="Gene3D" id="1.25.40.10">
    <property type="entry name" value="Tetratricopeptide repeat domain"/>
    <property type="match status" value="3"/>
</dbReference>